<evidence type="ECO:0000313" key="2">
    <source>
        <dbReference type="Proteomes" id="UP000716446"/>
    </source>
</evidence>
<dbReference type="PANTHER" id="PTHR28180:SF2">
    <property type="entry name" value="PEROXISOMAL PROTEIN 2"/>
    <property type="match status" value="1"/>
</dbReference>
<comment type="caution">
    <text evidence="1">The sequence shown here is derived from an EMBL/GenBank/DDBJ whole genome shotgun (WGS) entry which is preliminary data.</text>
</comment>
<organism evidence="1 2">
    <name type="scientific">Aureobasidium vineae</name>
    <dbReference type="NCBI Taxonomy" id="2773715"/>
    <lineage>
        <taxon>Eukaryota</taxon>
        <taxon>Fungi</taxon>
        <taxon>Dikarya</taxon>
        <taxon>Ascomycota</taxon>
        <taxon>Pezizomycotina</taxon>
        <taxon>Dothideomycetes</taxon>
        <taxon>Dothideomycetidae</taxon>
        <taxon>Dothideales</taxon>
        <taxon>Saccotheciaceae</taxon>
        <taxon>Aureobasidium</taxon>
    </lineage>
</organism>
<dbReference type="InterPro" id="IPR052999">
    <property type="entry name" value="PTS1_Protein"/>
</dbReference>
<name>A0A9N8JLF4_9PEZI</name>
<dbReference type="AlphaFoldDB" id="A0A9N8JLF4"/>
<dbReference type="PANTHER" id="PTHR28180">
    <property type="entry name" value="CONSERVED MITOCHONDRIAL PROTEIN-RELATED"/>
    <property type="match status" value="1"/>
</dbReference>
<dbReference type="InterPro" id="IPR029032">
    <property type="entry name" value="AhpD-like"/>
</dbReference>
<sequence>RKQHTMSKLSPALKQLINAPFARPGALPAPQGIKAYYQNLAKDAKDRGVGVPAWLSMAVCWIHDIYRGPTTTMTMNSPDSLTELYHAASPEGDAVATAELMREVGLKCIGFNGVPRTINMLNAFRASLPSSTVESLSTTPTRIPSPNNISDMSARGEQLWKSIYDPFDKKLYNKLAESHPDLPVHILHSEYGALFADPEERGSQKGNVGRVLTSIVAVSCLRTQTGVGPQVLSHVFGLRKAFKDGSAEKDVQGGEWLAGDEGSVWLLESVDRLVEALSGGKGSSYAPGSIKAKL</sequence>
<evidence type="ECO:0008006" key="3">
    <source>
        <dbReference type="Google" id="ProtNLM"/>
    </source>
</evidence>
<evidence type="ECO:0000313" key="1">
    <source>
        <dbReference type="EMBL" id="CAD0090447.1"/>
    </source>
</evidence>
<dbReference type="Gene3D" id="1.20.1290.10">
    <property type="entry name" value="AhpD-like"/>
    <property type="match status" value="1"/>
</dbReference>
<reference evidence="1" key="1">
    <citation type="submission" date="2020-06" db="EMBL/GenBank/DDBJ databases">
        <authorList>
            <person name="Onetto C."/>
        </authorList>
    </citation>
    <scope>NUCLEOTIDE SEQUENCE</scope>
</reference>
<accession>A0A9N8JLF4</accession>
<dbReference type="SUPFAM" id="SSF69118">
    <property type="entry name" value="AhpD-like"/>
    <property type="match status" value="1"/>
</dbReference>
<dbReference type="Proteomes" id="UP000716446">
    <property type="component" value="Unassembled WGS sequence"/>
</dbReference>
<proteinExistence type="predicted"/>
<feature type="non-terminal residue" evidence="1">
    <location>
        <position position="1"/>
    </location>
</feature>
<gene>
    <name evidence="1" type="ORF">AWRI4619_LOCUS6312</name>
</gene>
<protein>
    <recommendedName>
        <fullName evidence="3">Dol-P-Man:Man(5)GlcNAc(2)-PP-Dol alpha-1,3-mannosyltransferase</fullName>
    </recommendedName>
</protein>
<dbReference type="EMBL" id="CAIJEN010000009">
    <property type="protein sequence ID" value="CAD0090447.1"/>
    <property type="molecule type" value="Genomic_DNA"/>
</dbReference>
<keyword evidence="2" id="KW-1185">Reference proteome</keyword>